<sequence>MNNNEEISINTLVAEYVLGTLDKDERDAVEARRVNDPVLDQAIVNWQAHLAGLNDYVQDAEPRKDLFNDILAKLDQRIDNKAMNDKSLHDTLMSTAAASSAVVVEMEAMRIKLKRWRFSALGASAIAACLAIFMVVKPPIAPSIQANAPFVAVFQADDKQPAFIMSLDIETRQLTVRPVTAQGQAAGKTYQLWIKADEIGPTPRSLGLLANVSTPIQKQINYDPAVIRHATFGISVEPAGGSPTGVPTGPAIHGRLYPTSL</sequence>
<protein>
    <submittedName>
        <fullName evidence="3">Anti-sigma-K factor RskA</fullName>
    </submittedName>
</protein>
<dbReference type="InterPro" id="IPR018764">
    <property type="entry name" value="RskA_C"/>
</dbReference>
<feature type="transmembrane region" description="Helical" evidence="1">
    <location>
        <begin position="116"/>
        <end position="136"/>
    </location>
</feature>
<dbReference type="InterPro" id="IPR051474">
    <property type="entry name" value="Anti-sigma-K/W_factor"/>
</dbReference>
<reference evidence="4" key="1">
    <citation type="submission" date="2016-11" db="EMBL/GenBank/DDBJ databases">
        <authorList>
            <person name="Varghese N."/>
            <person name="Submissions S."/>
        </authorList>
    </citation>
    <scope>NUCLEOTIDE SEQUENCE [LARGE SCALE GENOMIC DNA]</scope>
    <source>
        <strain evidence="4">DSM 16579</strain>
    </source>
</reference>
<dbReference type="PANTHER" id="PTHR37461">
    <property type="entry name" value="ANTI-SIGMA-K FACTOR RSKA"/>
    <property type="match status" value="1"/>
</dbReference>
<dbReference type="Proteomes" id="UP000184517">
    <property type="component" value="Unassembled WGS sequence"/>
</dbReference>
<dbReference type="GO" id="GO:0006417">
    <property type="term" value="P:regulation of translation"/>
    <property type="evidence" value="ECO:0007669"/>
    <property type="project" value="TreeGrafter"/>
</dbReference>
<keyword evidence="4" id="KW-1185">Reference proteome</keyword>
<gene>
    <name evidence="3" type="ORF">SAMN02745753_01978</name>
</gene>
<accession>A0A1M5BU41</accession>
<dbReference type="GO" id="GO:0005886">
    <property type="term" value="C:plasma membrane"/>
    <property type="evidence" value="ECO:0007669"/>
    <property type="project" value="InterPro"/>
</dbReference>
<dbReference type="Pfam" id="PF10099">
    <property type="entry name" value="RskA_C"/>
    <property type="match status" value="1"/>
</dbReference>
<dbReference type="EMBL" id="FQVF01000008">
    <property type="protein sequence ID" value="SHF45936.1"/>
    <property type="molecule type" value="Genomic_DNA"/>
</dbReference>
<dbReference type="AlphaFoldDB" id="A0A1M5BU41"/>
<keyword evidence="1" id="KW-0472">Membrane</keyword>
<evidence type="ECO:0000256" key="1">
    <source>
        <dbReference type="SAM" id="Phobius"/>
    </source>
</evidence>
<keyword evidence="1" id="KW-0812">Transmembrane</keyword>
<evidence type="ECO:0000313" key="3">
    <source>
        <dbReference type="EMBL" id="SHF45936.1"/>
    </source>
</evidence>
<dbReference type="RefSeq" id="WP_072839542.1">
    <property type="nucleotide sequence ID" value="NZ_FQVF01000008.1"/>
</dbReference>
<feature type="domain" description="Anti-sigma K factor RskA C-terminal" evidence="2">
    <location>
        <begin position="124"/>
        <end position="250"/>
    </location>
</feature>
<evidence type="ECO:0000259" key="2">
    <source>
        <dbReference type="Pfam" id="PF10099"/>
    </source>
</evidence>
<dbReference type="STRING" id="1122206.SAMN02745753_01978"/>
<name>A0A1M5BU41_9GAMM</name>
<dbReference type="GO" id="GO:0016989">
    <property type="term" value="F:sigma factor antagonist activity"/>
    <property type="evidence" value="ECO:0007669"/>
    <property type="project" value="TreeGrafter"/>
</dbReference>
<organism evidence="3 4">
    <name type="scientific">Marinomonas polaris DSM 16579</name>
    <dbReference type="NCBI Taxonomy" id="1122206"/>
    <lineage>
        <taxon>Bacteria</taxon>
        <taxon>Pseudomonadati</taxon>
        <taxon>Pseudomonadota</taxon>
        <taxon>Gammaproteobacteria</taxon>
        <taxon>Oceanospirillales</taxon>
        <taxon>Oceanospirillaceae</taxon>
        <taxon>Marinomonas</taxon>
    </lineage>
</organism>
<dbReference type="PANTHER" id="PTHR37461:SF1">
    <property type="entry name" value="ANTI-SIGMA-K FACTOR RSKA"/>
    <property type="match status" value="1"/>
</dbReference>
<keyword evidence="1" id="KW-1133">Transmembrane helix</keyword>
<proteinExistence type="predicted"/>
<dbReference type="OrthoDB" id="5298046at2"/>
<evidence type="ECO:0000313" key="4">
    <source>
        <dbReference type="Proteomes" id="UP000184517"/>
    </source>
</evidence>